<feature type="compositionally biased region" description="Basic and acidic residues" evidence="1">
    <location>
        <begin position="172"/>
        <end position="198"/>
    </location>
</feature>
<feature type="compositionally biased region" description="Basic and acidic residues" evidence="1">
    <location>
        <begin position="141"/>
        <end position="158"/>
    </location>
</feature>
<name>A0A1M6CMU4_9FIRM</name>
<sequence length="264" mass="29544">MKIIFESMDIANANEKDMQTLLSVMRSIASTRMEKTAEEPVKVETPKKEAPKQEEKKPQPAPKKAEEPKKVEEPAKKVEPKKEEAKKETPVKVEEKKEVKSVEPAKVEEKKAEKPVEPVKTDDKKPIQGTVAEVKATNTGKPDETKSTDNGRPDETKSADNGNMAKGVAPEKAVDKVEVTKKDEVKEQKEETPKDKVSEPVQQENVTPKVTRDEVLTLGRQLMASGKGEQVSIIMKSKYNATKFSEIRDSQLEEVYATFKRLMA</sequence>
<dbReference type="Proteomes" id="UP000191240">
    <property type="component" value="Unassembled WGS sequence"/>
</dbReference>
<reference evidence="2 3" key="1">
    <citation type="submission" date="2016-11" db="EMBL/GenBank/DDBJ databases">
        <authorList>
            <person name="Jaros S."/>
            <person name="Januszkiewicz K."/>
            <person name="Wedrychowicz H."/>
        </authorList>
    </citation>
    <scope>NUCLEOTIDE SEQUENCE [LARGE SCALE GENOMIC DNA]</scope>
    <source>
        <strain evidence="2 3">DSM 3074</strain>
    </source>
</reference>
<dbReference type="EMBL" id="FQYW01000008">
    <property type="protein sequence ID" value="SHI62355.1"/>
    <property type="molecule type" value="Genomic_DNA"/>
</dbReference>
<dbReference type="RefSeq" id="WP_080325664.1">
    <property type="nucleotide sequence ID" value="NZ_FQYW01000008.1"/>
</dbReference>
<dbReference type="AlphaFoldDB" id="A0A1M6CMU4"/>
<gene>
    <name evidence="2" type="ORF">SAMN02745671_01191</name>
</gene>
<proteinExistence type="predicted"/>
<organism evidence="2 3">
    <name type="scientific">Anaerovibrio lipolyticus DSM 3074</name>
    <dbReference type="NCBI Taxonomy" id="1120997"/>
    <lineage>
        <taxon>Bacteria</taxon>
        <taxon>Bacillati</taxon>
        <taxon>Bacillota</taxon>
        <taxon>Negativicutes</taxon>
        <taxon>Selenomonadales</taxon>
        <taxon>Selenomonadaceae</taxon>
        <taxon>Anaerovibrio</taxon>
    </lineage>
</organism>
<feature type="compositionally biased region" description="Basic and acidic residues" evidence="1">
    <location>
        <begin position="32"/>
        <end position="126"/>
    </location>
</feature>
<accession>A0A1M6CMU4</accession>
<protein>
    <submittedName>
        <fullName evidence="2">Uncharacterized protein</fullName>
    </submittedName>
</protein>
<evidence type="ECO:0000313" key="2">
    <source>
        <dbReference type="EMBL" id="SHI62355.1"/>
    </source>
</evidence>
<evidence type="ECO:0000256" key="1">
    <source>
        <dbReference type="SAM" id="MobiDB-lite"/>
    </source>
</evidence>
<feature type="region of interest" description="Disordered" evidence="1">
    <location>
        <begin position="31"/>
        <end position="212"/>
    </location>
</feature>
<evidence type="ECO:0000313" key="3">
    <source>
        <dbReference type="Proteomes" id="UP000191240"/>
    </source>
</evidence>